<dbReference type="SUPFAM" id="SSF117892">
    <property type="entry name" value="Band 7/SPFH domain"/>
    <property type="match status" value="1"/>
</dbReference>
<dbReference type="PROSITE" id="PS51257">
    <property type="entry name" value="PROKAR_LIPOPROTEIN"/>
    <property type="match status" value="1"/>
</dbReference>
<organism evidence="5 6">
    <name type="scientific">Methylotuvimicrobium buryatense</name>
    <name type="common">Methylomicrobium buryatense</name>
    <dbReference type="NCBI Taxonomy" id="95641"/>
    <lineage>
        <taxon>Bacteria</taxon>
        <taxon>Pseudomonadati</taxon>
        <taxon>Pseudomonadota</taxon>
        <taxon>Gammaproteobacteria</taxon>
        <taxon>Methylococcales</taxon>
        <taxon>Methylococcaceae</taxon>
        <taxon>Methylotuvimicrobium</taxon>
    </lineage>
</organism>
<dbReference type="GO" id="GO:0016020">
    <property type="term" value="C:membrane"/>
    <property type="evidence" value="ECO:0007669"/>
    <property type="project" value="UniProtKB-SubCell"/>
</dbReference>
<evidence type="ECO:0000256" key="2">
    <source>
        <dbReference type="SAM" id="Coils"/>
    </source>
</evidence>
<name>A0A4P9UKP2_METBY</name>
<dbReference type="InterPro" id="IPR001107">
    <property type="entry name" value="Band_7"/>
</dbReference>
<dbReference type="Gene3D" id="3.30.479.30">
    <property type="entry name" value="Band 7 domain"/>
    <property type="match status" value="1"/>
</dbReference>
<evidence type="ECO:0000313" key="6">
    <source>
        <dbReference type="Proteomes" id="UP000305881"/>
    </source>
</evidence>
<dbReference type="KEGG" id="mbur:EQU24_04785"/>
<dbReference type="STRING" id="675511.GCA_000341735_02054"/>
<proteinExistence type="predicted"/>
<dbReference type="OrthoDB" id="9812991at2"/>
<keyword evidence="2" id="KW-0175">Coiled coil</keyword>
<protein>
    <submittedName>
        <fullName evidence="5">Band 7 protein</fullName>
    </submittedName>
</protein>
<evidence type="ECO:0000256" key="1">
    <source>
        <dbReference type="ARBA" id="ARBA00004167"/>
    </source>
</evidence>
<feature type="domain" description="Band 7" evidence="4">
    <location>
        <begin position="56"/>
        <end position="213"/>
    </location>
</feature>
<dbReference type="InterPro" id="IPR036013">
    <property type="entry name" value="Band_7/SPFH_dom_sf"/>
</dbReference>
<dbReference type="Pfam" id="PF01145">
    <property type="entry name" value="Band_7"/>
    <property type="match status" value="1"/>
</dbReference>
<feature type="chain" id="PRO_5020954926" evidence="3">
    <location>
        <begin position="19"/>
        <end position="293"/>
    </location>
</feature>
<comment type="subcellular location">
    <subcellularLocation>
        <location evidence="1">Membrane</location>
        <topology evidence="1">Single-pass membrane protein</topology>
    </subcellularLocation>
</comment>
<keyword evidence="6" id="KW-1185">Reference proteome</keyword>
<feature type="signal peptide" evidence="3">
    <location>
        <begin position="1"/>
        <end position="18"/>
    </location>
</feature>
<evidence type="ECO:0000256" key="3">
    <source>
        <dbReference type="SAM" id="SignalP"/>
    </source>
</evidence>
<reference evidence="6" key="1">
    <citation type="journal article" date="2019" name="J. Bacteriol.">
        <title>A Mutagenic Screen Identifies a TonB-Dependent Receptor Required for the Lanthanide Metal Switch in the Type I Methanotroph 'Methylotuvimicrobium buryatense' 5GB1C.</title>
        <authorList>
            <person name="Groom J.D."/>
            <person name="Ford S.M."/>
            <person name="Pesesky M.W."/>
            <person name="Lidstrom M.E."/>
        </authorList>
    </citation>
    <scope>NUCLEOTIDE SEQUENCE [LARGE SCALE GENOMIC DNA]</scope>
    <source>
        <strain evidence="6">5GB1C</strain>
    </source>
</reference>
<dbReference type="AlphaFoldDB" id="A0A4P9UKP2"/>
<keyword evidence="3" id="KW-0732">Signal</keyword>
<evidence type="ECO:0000259" key="4">
    <source>
        <dbReference type="Pfam" id="PF01145"/>
    </source>
</evidence>
<dbReference type="Proteomes" id="UP000305881">
    <property type="component" value="Chromosome"/>
</dbReference>
<feature type="coiled-coil region" evidence="2">
    <location>
        <begin position="191"/>
        <end position="229"/>
    </location>
</feature>
<evidence type="ECO:0000313" key="5">
    <source>
        <dbReference type="EMBL" id="QCW81637.1"/>
    </source>
</evidence>
<gene>
    <name evidence="5" type="ORF">EQU24_04785</name>
</gene>
<dbReference type="EMBL" id="CP035467">
    <property type="protein sequence ID" value="QCW81637.1"/>
    <property type="molecule type" value="Genomic_DNA"/>
</dbReference>
<dbReference type="RefSeq" id="WP_014149375.1">
    <property type="nucleotide sequence ID" value="NZ_CP035467.1"/>
</dbReference>
<sequence length="293" mass="33211">MIQRKLLVVCILTSSVLAGCGSKVEVPSAHVGKIMTQYGFKEGIVNTSKFRLEPCWAYCDKLVVMNVSDIAKAEQMQLFMPKDKLNMAFDLRMTLAVKPEQYDELFSKIAPEQVGDVESIPLDKVYQTYAQQIIRSEAREFLSNYTIAEISSSREAINSELSAKLSKSIGERTPFLVRYVGLADIRYPEIIVKAQENAAERREMIQQEEAQLEISKVQLERKLQEQRMQRAIDVEKAEAEAEVNKILAQSVTNEYIRYRSLNVLDKMSESNNKVFIPMEMLGTIAGGVMLGKH</sequence>
<accession>A0A4P9UKP2</accession>